<dbReference type="Proteomes" id="UP000545507">
    <property type="component" value="Unassembled WGS sequence"/>
</dbReference>
<dbReference type="AlphaFoldDB" id="A0A7Y8L0I3"/>
<feature type="domain" description="NYN" evidence="2">
    <location>
        <begin position="5"/>
        <end position="132"/>
    </location>
</feature>
<dbReference type="GO" id="GO:0004540">
    <property type="term" value="F:RNA nuclease activity"/>
    <property type="evidence" value="ECO:0007669"/>
    <property type="project" value="InterPro"/>
</dbReference>
<evidence type="ECO:0000313" key="3">
    <source>
        <dbReference type="EMBL" id="NWF48406.1"/>
    </source>
</evidence>
<dbReference type="Gene3D" id="3.40.50.1010">
    <property type="entry name" value="5'-nuclease"/>
    <property type="match status" value="1"/>
</dbReference>
<reference evidence="3 4" key="1">
    <citation type="submission" date="2019-09" db="EMBL/GenBank/DDBJ databases">
        <title>Hydrogenophaga aromatica sp. nov., isolated from a para-xylene-degrading enrichment culture.</title>
        <authorList>
            <person name="Tancsics A."/>
            <person name="Banerjee S."/>
        </authorList>
    </citation>
    <scope>NUCLEOTIDE SEQUENCE [LARGE SCALE GENOMIC DNA]</scope>
    <source>
        <strain evidence="3 4">D2P1</strain>
    </source>
</reference>
<dbReference type="InterPro" id="IPR021139">
    <property type="entry name" value="NYN"/>
</dbReference>
<feature type="compositionally biased region" description="Basic residues" evidence="1">
    <location>
        <begin position="171"/>
        <end position="181"/>
    </location>
</feature>
<evidence type="ECO:0000313" key="4">
    <source>
        <dbReference type="Proteomes" id="UP000545507"/>
    </source>
</evidence>
<evidence type="ECO:0000259" key="2">
    <source>
        <dbReference type="Pfam" id="PF01936"/>
    </source>
</evidence>
<feature type="compositionally biased region" description="Low complexity" evidence="1">
    <location>
        <begin position="152"/>
        <end position="170"/>
    </location>
</feature>
<feature type="region of interest" description="Disordered" evidence="1">
    <location>
        <begin position="140"/>
        <end position="206"/>
    </location>
</feature>
<accession>A0A7Y8L0I3</accession>
<name>A0A7Y8L0I3_9BURK</name>
<comment type="caution">
    <text evidence="3">The sequence shown here is derived from an EMBL/GenBank/DDBJ whole genome shotgun (WGS) entry which is preliminary data.</text>
</comment>
<gene>
    <name evidence="3" type="ORF">F3K02_24580</name>
</gene>
<dbReference type="RefSeq" id="WP_177139040.1">
    <property type="nucleotide sequence ID" value="NZ_VYGV01000027.1"/>
</dbReference>
<dbReference type="PANTHER" id="PTHR35811">
    <property type="entry name" value="SLR1870 PROTEIN"/>
    <property type="match status" value="1"/>
</dbReference>
<proteinExistence type="predicted"/>
<organism evidence="3 4">
    <name type="scientific">Hydrogenophaga aromaticivorans</name>
    <dbReference type="NCBI Taxonomy" id="2610898"/>
    <lineage>
        <taxon>Bacteria</taxon>
        <taxon>Pseudomonadati</taxon>
        <taxon>Pseudomonadota</taxon>
        <taxon>Betaproteobacteria</taxon>
        <taxon>Burkholderiales</taxon>
        <taxon>Comamonadaceae</taxon>
        <taxon>Hydrogenophaga</taxon>
    </lineage>
</organism>
<dbReference type="PANTHER" id="PTHR35811:SF1">
    <property type="entry name" value="HTH OST-TYPE DOMAIN-CONTAINING PROTEIN"/>
    <property type="match status" value="1"/>
</dbReference>
<protein>
    <submittedName>
        <fullName evidence="3">NYN domain-containing protein</fullName>
    </submittedName>
</protein>
<evidence type="ECO:0000256" key="1">
    <source>
        <dbReference type="SAM" id="MobiDB-lite"/>
    </source>
</evidence>
<dbReference type="EMBL" id="VYGV01000027">
    <property type="protein sequence ID" value="NWF48406.1"/>
    <property type="molecule type" value="Genomic_DNA"/>
</dbReference>
<keyword evidence="4" id="KW-1185">Reference proteome</keyword>
<dbReference type="Pfam" id="PF01936">
    <property type="entry name" value="NYN"/>
    <property type="match status" value="1"/>
</dbReference>
<sequence>MRVFLIDADNLSSPGWVDEAFKALETAEGSLAVRRAYGSAENLKGLAETLRTWAIRPFVNLSLSKNTTDIALAADAMAFACQQPAPAMIVIGSGDADFVPLVVRLRERGIQVVCVSEASKMAPEAVPAYDRVLYVGHAASARRPTPSPAPAAAPTKARRSAPAAAPAAKAAAKKVPAKKAVARKEVPAAPPAPKESARKTAAKPAAPADALTVPRILAAVPALEAGAWQPLGDVAKALRDGGLLGKSALSTKLFKKFPAHFELRPGRQPNEVRLVSSPASA</sequence>